<keyword evidence="2" id="KW-1185">Reference proteome</keyword>
<organism evidence="1 2">
    <name type="scientific">Hyphomicrobium sulfonivorans</name>
    <dbReference type="NCBI Taxonomy" id="121290"/>
    <lineage>
        <taxon>Bacteria</taxon>
        <taxon>Pseudomonadati</taxon>
        <taxon>Pseudomonadota</taxon>
        <taxon>Alphaproteobacteria</taxon>
        <taxon>Hyphomicrobiales</taxon>
        <taxon>Hyphomicrobiaceae</taxon>
        <taxon>Hyphomicrobium</taxon>
    </lineage>
</organism>
<gene>
    <name evidence="1" type="ORF">APY04_2821</name>
</gene>
<protein>
    <submittedName>
        <fullName evidence="1">Uncharacterized protein</fullName>
    </submittedName>
</protein>
<evidence type="ECO:0000313" key="2">
    <source>
        <dbReference type="Proteomes" id="UP000059074"/>
    </source>
</evidence>
<dbReference type="EMBL" id="LMTR01000081">
    <property type="protein sequence ID" value="KWT65360.1"/>
    <property type="molecule type" value="Genomic_DNA"/>
</dbReference>
<accession>A0A109BB44</accession>
<comment type="caution">
    <text evidence="1">The sequence shown here is derived from an EMBL/GenBank/DDBJ whole genome shotgun (WGS) entry which is preliminary data.</text>
</comment>
<evidence type="ECO:0000313" key="1">
    <source>
        <dbReference type="EMBL" id="KWT65360.1"/>
    </source>
</evidence>
<reference evidence="1 2" key="1">
    <citation type="submission" date="2015-10" db="EMBL/GenBank/DDBJ databases">
        <title>Transcriptomic analysis of a linuron degrading triple-species bacterial consortium.</title>
        <authorList>
            <person name="Albers P."/>
        </authorList>
    </citation>
    <scope>NUCLEOTIDE SEQUENCE [LARGE SCALE GENOMIC DNA]</scope>
    <source>
        <strain evidence="1 2">WDL6</strain>
    </source>
</reference>
<proteinExistence type="predicted"/>
<name>A0A109BB44_HYPSL</name>
<dbReference type="PATRIC" id="fig|121290.4.peg.3555"/>
<dbReference type="Proteomes" id="UP000059074">
    <property type="component" value="Unassembled WGS sequence"/>
</dbReference>
<sequence length="39" mass="4350">MNDNPVRSCCGVEFLGSAKGGWINHPAALSLFRSRRRFV</sequence>
<dbReference type="AlphaFoldDB" id="A0A109BB44"/>